<reference evidence="1" key="1">
    <citation type="submission" date="2014-09" db="EMBL/GenBank/DDBJ databases">
        <authorList>
            <person name="Magalhaes I.L.F."/>
            <person name="Oliveira U."/>
            <person name="Santos F.R."/>
            <person name="Vidigal T.H.D.A."/>
            <person name="Brescovit A.D."/>
            <person name="Santos A.J."/>
        </authorList>
    </citation>
    <scope>NUCLEOTIDE SEQUENCE</scope>
    <source>
        <tissue evidence="1">Shoot tissue taken approximately 20 cm above the soil surface</tissue>
    </source>
</reference>
<protein>
    <submittedName>
        <fullName evidence="1">Uncharacterized protein</fullName>
    </submittedName>
</protein>
<sequence>MIGLQRISNQGPLAPTTLTDIHVISWEHLKSSS</sequence>
<dbReference type="AlphaFoldDB" id="A0A0A9AYC5"/>
<reference evidence="1" key="2">
    <citation type="journal article" date="2015" name="Data Brief">
        <title>Shoot transcriptome of the giant reed, Arundo donax.</title>
        <authorList>
            <person name="Barrero R.A."/>
            <person name="Guerrero F.D."/>
            <person name="Moolhuijzen P."/>
            <person name="Goolsby J.A."/>
            <person name="Tidwell J."/>
            <person name="Bellgard S.E."/>
            <person name="Bellgard M.I."/>
        </authorList>
    </citation>
    <scope>NUCLEOTIDE SEQUENCE</scope>
    <source>
        <tissue evidence="1">Shoot tissue taken approximately 20 cm above the soil surface</tissue>
    </source>
</reference>
<organism evidence="1">
    <name type="scientific">Arundo donax</name>
    <name type="common">Giant reed</name>
    <name type="synonym">Donax arundinaceus</name>
    <dbReference type="NCBI Taxonomy" id="35708"/>
    <lineage>
        <taxon>Eukaryota</taxon>
        <taxon>Viridiplantae</taxon>
        <taxon>Streptophyta</taxon>
        <taxon>Embryophyta</taxon>
        <taxon>Tracheophyta</taxon>
        <taxon>Spermatophyta</taxon>
        <taxon>Magnoliopsida</taxon>
        <taxon>Liliopsida</taxon>
        <taxon>Poales</taxon>
        <taxon>Poaceae</taxon>
        <taxon>PACMAD clade</taxon>
        <taxon>Arundinoideae</taxon>
        <taxon>Arundineae</taxon>
        <taxon>Arundo</taxon>
    </lineage>
</organism>
<dbReference type="EMBL" id="GBRH01241146">
    <property type="protein sequence ID" value="JAD56749.1"/>
    <property type="molecule type" value="Transcribed_RNA"/>
</dbReference>
<evidence type="ECO:0000313" key="1">
    <source>
        <dbReference type="EMBL" id="JAD56749.1"/>
    </source>
</evidence>
<proteinExistence type="predicted"/>
<name>A0A0A9AYC5_ARUDO</name>
<accession>A0A0A9AYC5</accession>